<dbReference type="SUPFAM" id="SSF52738">
    <property type="entry name" value="Methylesterase CheB, C-terminal domain"/>
    <property type="match status" value="1"/>
</dbReference>
<accession>A0A2W4R6H5</accession>
<comment type="caution">
    <text evidence="7">Lacks conserved residue(s) required for the propagation of feature annotation.</text>
</comment>
<dbReference type="GO" id="GO:0006935">
    <property type="term" value="P:chemotaxis"/>
    <property type="evidence" value="ECO:0007669"/>
    <property type="project" value="UniProtKB-UniRule"/>
</dbReference>
<feature type="domain" description="CheB-type methylesterase" evidence="9">
    <location>
        <begin position="140"/>
        <end position="328"/>
    </location>
</feature>
<dbReference type="CDD" id="cd16432">
    <property type="entry name" value="CheB_Rec"/>
    <property type="match status" value="1"/>
</dbReference>
<dbReference type="InterPro" id="IPR035909">
    <property type="entry name" value="CheB_C"/>
</dbReference>
<dbReference type="NCBIfam" id="NF009206">
    <property type="entry name" value="PRK12555.1"/>
    <property type="match status" value="1"/>
</dbReference>
<evidence type="ECO:0000256" key="4">
    <source>
        <dbReference type="ARBA" id="ARBA00039140"/>
    </source>
</evidence>
<dbReference type="Proteomes" id="UP000249396">
    <property type="component" value="Unassembled WGS sequence"/>
</dbReference>
<gene>
    <name evidence="10" type="ORF">DM484_18200</name>
</gene>
<protein>
    <recommendedName>
        <fullName evidence="4">protein-glutamate methylesterase</fullName>
        <ecNumber evidence="4">3.1.1.61</ecNumber>
    </recommendedName>
</protein>
<feature type="active site" evidence="6">
    <location>
        <position position="184"/>
    </location>
</feature>
<organism evidence="10 11">
    <name type="scientific">Candidatus Methylumidiphilus alinenensis</name>
    <dbReference type="NCBI Taxonomy" id="2202197"/>
    <lineage>
        <taxon>Bacteria</taxon>
        <taxon>Pseudomonadati</taxon>
        <taxon>Pseudomonadota</taxon>
        <taxon>Gammaproteobacteria</taxon>
        <taxon>Methylococcales</taxon>
        <taxon>Candidatus Methylumidiphilus</taxon>
    </lineage>
</organism>
<evidence type="ECO:0000256" key="1">
    <source>
        <dbReference type="ARBA" id="ARBA00022490"/>
    </source>
</evidence>
<evidence type="ECO:0000256" key="5">
    <source>
        <dbReference type="ARBA" id="ARBA00048267"/>
    </source>
</evidence>
<dbReference type="PIRSF" id="PIRSF000876">
    <property type="entry name" value="RR_chemtxs_CheB"/>
    <property type="match status" value="1"/>
</dbReference>
<evidence type="ECO:0000256" key="3">
    <source>
        <dbReference type="ARBA" id="ARBA00022801"/>
    </source>
</evidence>
<feature type="domain" description="Response regulatory" evidence="8">
    <location>
        <begin position="2"/>
        <end position="119"/>
    </location>
</feature>
<reference evidence="10 11" key="1">
    <citation type="journal article" date="2018" name="Aquat. Microb. Ecol.">
        <title>Gammaproteobacterial methanotrophs dominate.</title>
        <authorList>
            <person name="Rissanen A.J."/>
            <person name="Saarenheimo J."/>
            <person name="Tiirola M."/>
            <person name="Peura S."/>
            <person name="Aalto S.L."/>
            <person name="Karvinen A."/>
            <person name="Nykanen H."/>
        </authorList>
    </citation>
    <scope>NUCLEOTIDE SEQUENCE [LARGE SCALE GENOMIC DNA]</scope>
    <source>
        <strain evidence="10">AMbin10</strain>
    </source>
</reference>
<dbReference type="InterPro" id="IPR000673">
    <property type="entry name" value="Sig_transdc_resp-reg_Me-estase"/>
</dbReference>
<comment type="caution">
    <text evidence="10">The sequence shown here is derived from an EMBL/GenBank/DDBJ whole genome shotgun (WGS) entry which is preliminary data.</text>
</comment>
<name>A0A2W4R6H5_9GAMM</name>
<dbReference type="Gene3D" id="3.40.50.180">
    <property type="entry name" value="Methylesterase CheB, C-terminal domain"/>
    <property type="match status" value="1"/>
</dbReference>
<dbReference type="GO" id="GO:0008984">
    <property type="term" value="F:protein-glutamate methylesterase activity"/>
    <property type="evidence" value="ECO:0007669"/>
    <property type="project" value="UniProtKB-EC"/>
</dbReference>
<dbReference type="InterPro" id="IPR001789">
    <property type="entry name" value="Sig_transdc_resp-reg_receiver"/>
</dbReference>
<evidence type="ECO:0000259" key="9">
    <source>
        <dbReference type="PROSITE" id="PS50122"/>
    </source>
</evidence>
<dbReference type="GO" id="GO:0005737">
    <property type="term" value="C:cytoplasm"/>
    <property type="evidence" value="ECO:0007669"/>
    <property type="project" value="InterPro"/>
</dbReference>
<evidence type="ECO:0000313" key="11">
    <source>
        <dbReference type="Proteomes" id="UP000249396"/>
    </source>
</evidence>
<keyword evidence="3 6" id="KW-0378">Hydrolase</keyword>
<dbReference type="PROSITE" id="PS50110">
    <property type="entry name" value="RESPONSE_REGULATORY"/>
    <property type="match status" value="1"/>
</dbReference>
<dbReference type="PROSITE" id="PS50122">
    <property type="entry name" value="CHEB"/>
    <property type="match status" value="1"/>
</dbReference>
<dbReference type="Gene3D" id="3.40.50.2300">
    <property type="match status" value="1"/>
</dbReference>
<keyword evidence="1" id="KW-0963">Cytoplasm</keyword>
<dbReference type="EC" id="3.1.1.61" evidence="4"/>
<feature type="active site" evidence="6">
    <location>
        <position position="157"/>
    </location>
</feature>
<dbReference type="InterPro" id="IPR011006">
    <property type="entry name" value="CheY-like_superfamily"/>
</dbReference>
<proteinExistence type="predicted"/>
<keyword evidence="2 6" id="KW-0145">Chemotaxis</keyword>
<evidence type="ECO:0000313" key="10">
    <source>
        <dbReference type="EMBL" id="PZN75658.1"/>
    </source>
</evidence>
<evidence type="ECO:0000256" key="7">
    <source>
        <dbReference type="PROSITE-ProRule" id="PRU00169"/>
    </source>
</evidence>
<dbReference type="Pfam" id="PF01339">
    <property type="entry name" value="CheB_methylest"/>
    <property type="match status" value="1"/>
</dbReference>
<evidence type="ECO:0000259" key="8">
    <source>
        <dbReference type="PROSITE" id="PS50110"/>
    </source>
</evidence>
<dbReference type="PANTHER" id="PTHR42872">
    <property type="entry name" value="PROTEIN-GLUTAMATE METHYLESTERASE/PROTEIN-GLUTAMINE GLUTAMINASE"/>
    <property type="match status" value="1"/>
</dbReference>
<dbReference type="EMBL" id="QJPH01000380">
    <property type="protein sequence ID" value="PZN75658.1"/>
    <property type="molecule type" value="Genomic_DNA"/>
</dbReference>
<comment type="catalytic activity">
    <reaction evidence="5">
        <text>[protein]-L-glutamate 5-O-methyl ester + H2O = L-glutamyl-[protein] + methanol + H(+)</text>
        <dbReference type="Rhea" id="RHEA:23236"/>
        <dbReference type="Rhea" id="RHEA-COMP:10208"/>
        <dbReference type="Rhea" id="RHEA-COMP:10311"/>
        <dbReference type="ChEBI" id="CHEBI:15377"/>
        <dbReference type="ChEBI" id="CHEBI:15378"/>
        <dbReference type="ChEBI" id="CHEBI:17790"/>
        <dbReference type="ChEBI" id="CHEBI:29973"/>
        <dbReference type="ChEBI" id="CHEBI:82795"/>
        <dbReference type="EC" id="3.1.1.61"/>
    </reaction>
</comment>
<feature type="active site" evidence="6">
    <location>
        <position position="277"/>
    </location>
</feature>
<dbReference type="AlphaFoldDB" id="A0A2W4R6H5"/>
<sequence>MRIAIANAPTAAIESLRLALSLAPEHNLAWIVNGSAEAVRMCAEDVPDLLLMGLTLSVSEVVDCTQRIMKKTPCPILVAAVNYQRQISEVFQVLGAGALDVVNVPAFGNAEDALELLRKIDAVRKRIASSAHGRDSIIKDLTGKEKNLPPLIVIGASTGGPNAIATILAALPNGFHAAILVVQHVDEQFAEGIAHWLGQHCKLLVDIARAGDRPLAGHVLIASTNDHMVLTTDRTIAYTVEPVDYPYRPSVDVFFASVAQNWPKPSAAVLLTGMGRDGASGLMALRRASWHTIAQDKESCAVYGMPKAAIELGAAKLILPLSQIAEELKHYEKSKPSGQARG</sequence>
<dbReference type="GO" id="GO:0000156">
    <property type="term" value="F:phosphorelay response regulator activity"/>
    <property type="evidence" value="ECO:0007669"/>
    <property type="project" value="InterPro"/>
</dbReference>
<dbReference type="PANTHER" id="PTHR42872:SF6">
    <property type="entry name" value="PROTEIN-GLUTAMATE METHYLESTERASE_PROTEIN-GLUTAMINE GLUTAMINASE"/>
    <property type="match status" value="1"/>
</dbReference>
<dbReference type="InterPro" id="IPR008248">
    <property type="entry name" value="CheB-like"/>
</dbReference>
<evidence type="ECO:0000256" key="6">
    <source>
        <dbReference type="PROSITE-ProRule" id="PRU00050"/>
    </source>
</evidence>
<evidence type="ECO:0000256" key="2">
    <source>
        <dbReference type="ARBA" id="ARBA00022500"/>
    </source>
</evidence>
<dbReference type="SUPFAM" id="SSF52172">
    <property type="entry name" value="CheY-like"/>
    <property type="match status" value="1"/>
</dbReference>